<keyword evidence="1" id="KW-0805">Transcription regulation</keyword>
<evidence type="ECO:0000256" key="3">
    <source>
        <dbReference type="ARBA" id="ARBA00023163"/>
    </source>
</evidence>
<evidence type="ECO:0000256" key="2">
    <source>
        <dbReference type="ARBA" id="ARBA00023125"/>
    </source>
</evidence>
<dbReference type="Proteomes" id="UP000621540">
    <property type="component" value="Unassembled WGS sequence"/>
</dbReference>
<dbReference type="InterPro" id="IPR003313">
    <property type="entry name" value="AraC-bd"/>
</dbReference>
<dbReference type="Pfam" id="PF12833">
    <property type="entry name" value="HTH_18"/>
    <property type="match status" value="1"/>
</dbReference>
<protein>
    <submittedName>
        <fullName evidence="5">Helix-turn-helix transcriptional regulator</fullName>
    </submittedName>
</protein>
<dbReference type="SUPFAM" id="SSF51215">
    <property type="entry name" value="Regulatory protein AraC"/>
    <property type="match status" value="1"/>
</dbReference>
<reference evidence="5 6" key="1">
    <citation type="submission" date="2020-08" db="EMBL/GenBank/DDBJ databases">
        <title>Genome public.</title>
        <authorList>
            <person name="Liu C."/>
            <person name="Sun Q."/>
        </authorList>
    </citation>
    <scope>NUCLEOTIDE SEQUENCE [LARGE SCALE GENOMIC DNA]</scope>
    <source>
        <strain evidence="5 6">BX0805</strain>
    </source>
</reference>
<dbReference type="Gene3D" id="1.10.10.60">
    <property type="entry name" value="Homeodomain-like"/>
    <property type="match status" value="2"/>
</dbReference>
<organism evidence="5 6">
    <name type="scientific">Roseburia yibonii</name>
    <dbReference type="NCBI Taxonomy" id="2763063"/>
    <lineage>
        <taxon>Bacteria</taxon>
        <taxon>Bacillati</taxon>
        <taxon>Bacillota</taxon>
        <taxon>Clostridia</taxon>
        <taxon>Lachnospirales</taxon>
        <taxon>Lachnospiraceae</taxon>
        <taxon>Roseburia</taxon>
    </lineage>
</organism>
<dbReference type="RefSeq" id="WP_022516130.1">
    <property type="nucleotide sequence ID" value="NZ_JACOQH010000003.1"/>
</dbReference>
<dbReference type="InterPro" id="IPR018062">
    <property type="entry name" value="HTH_AraC-typ_CS"/>
</dbReference>
<dbReference type="PANTHER" id="PTHR43280">
    <property type="entry name" value="ARAC-FAMILY TRANSCRIPTIONAL REGULATOR"/>
    <property type="match status" value="1"/>
</dbReference>
<dbReference type="PROSITE" id="PS00041">
    <property type="entry name" value="HTH_ARAC_FAMILY_1"/>
    <property type="match status" value="1"/>
</dbReference>
<comment type="caution">
    <text evidence="5">The sequence shown here is derived from an EMBL/GenBank/DDBJ whole genome shotgun (WGS) entry which is preliminary data.</text>
</comment>
<feature type="domain" description="HTH araC/xylS-type" evidence="4">
    <location>
        <begin position="182"/>
        <end position="280"/>
    </location>
</feature>
<dbReference type="PROSITE" id="PS01124">
    <property type="entry name" value="HTH_ARAC_FAMILY_2"/>
    <property type="match status" value="1"/>
</dbReference>
<dbReference type="EMBL" id="JACOQH010000003">
    <property type="protein sequence ID" value="MBC5753556.1"/>
    <property type="molecule type" value="Genomic_DNA"/>
</dbReference>
<evidence type="ECO:0000259" key="4">
    <source>
        <dbReference type="PROSITE" id="PS01124"/>
    </source>
</evidence>
<dbReference type="InterPro" id="IPR009057">
    <property type="entry name" value="Homeodomain-like_sf"/>
</dbReference>
<dbReference type="InterPro" id="IPR018060">
    <property type="entry name" value="HTH_AraC"/>
</dbReference>
<name>A0ABR7I9E2_9FIRM</name>
<keyword evidence="3" id="KW-0804">Transcription</keyword>
<evidence type="ECO:0000256" key="1">
    <source>
        <dbReference type="ARBA" id="ARBA00023015"/>
    </source>
</evidence>
<keyword evidence="2" id="KW-0238">DNA-binding</keyword>
<evidence type="ECO:0000313" key="6">
    <source>
        <dbReference type="Proteomes" id="UP000621540"/>
    </source>
</evidence>
<proteinExistence type="predicted"/>
<dbReference type="InterPro" id="IPR037923">
    <property type="entry name" value="HTH-like"/>
</dbReference>
<dbReference type="SUPFAM" id="SSF46689">
    <property type="entry name" value="Homeodomain-like"/>
    <property type="match status" value="2"/>
</dbReference>
<dbReference type="PANTHER" id="PTHR43280:SF10">
    <property type="entry name" value="REGULATORY PROTEIN POCR"/>
    <property type="match status" value="1"/>
</dbReference>
<accession>A0ABR7I9E2</accession>
<dbReference type="SMART" id="SM00342">
    <property type="entry name" value="HTH_ARAC"/>
    <property type="match status" value="1"/>
</dbReference>
<keyword evidence="6" id="KW-1185">Reference proteome</keyword>
<gene>
    <name evidence="5" type="ORF">H8Z76_05845</name>
</gene>
<sequence>MAMTDHTIRYFSSTTDRPLSCDVCGQLISRDGFLHQRRTLSINVLILVTEGTLYLTANGIPYTVPPNHYIFLHEGEEHFGHRASTGSLSYFWVHFFAAPPFRAVADTFSCQDSAYFFPEYGKLVSPGRILSLFRRLTDLSLDECKNAPRMLDYTTSLLLMELSSTPQSSDKKNSSGIPAVIPAACDWIHANYRRSFFVEELADAVGYQADYLSSLFKRHMGLSLVSYTNRLRIEASKKLLSNYDLSIKETAYSCGFPDEKYFMKVFKKFEQCTPTDYRRRYR</sequence>
<dbReference type="Pfam" id="PF02311">
    <property type="entry name" value="AraC_binding"/>
    <property type="match status" value="1"/>
</dbReference>
<evidence type="ECO:0000313" key="5">
    <source>
        <dbReference type="EMBL" id="MBC5753556.1"/>
    </source>
</evidence>